<sequence length="111" mass="12925">MAPSETDEHTEIKKWIANIYGTCMNTLADQRKENSRVIFTLEKRILDLQVHQQKNYPKLKTKKLYYSGHGYCIIAFLSVFTAISQFVICKECKEQVRFGIEFNARGLGFIK</sequence>
<accession>A0A151K2N8</accession>
<keyword evidence="3" id="KW-1185">Reference proteome</keyword>
<keyword evidence="1" id="KW-0812">Transmembrane</keyword>
<evidence type="ECO:0000313" key="3">
    <source>
        <dbReference type="Proteomes" id="UP000078492"/>
    </source>
</evidence>
<proteinExistence type="predicted"/>
<name>A0A151K2N8_9HYME</name>
<comment type="caution">
    <text evidence="2">The sequence shown here is derived from an EMBL/GenBank/DDBJ whole genome shotgun (WGS) entry which is preliminary data.</text>
</comment>
<reference evidence="2 3" key="1">
    <citation type="submission" date="2015-09" db="EMBL/GenBank/DDBJ databases">
        <title>Trachymyrmex cornetzi WGS genome.</title>
        <authorList>
            <person name="Nygaard S."/>
            <person name="Hu H."/>
            <person name="Boomsma J."/>
            <person name="Zhang G."/>
        </authorList>
    </citation>
    <scope>NUCLEOTIDE SEQUENCE [LARGE SCALE GENOMIC DNA]</scope>
    <source>
        <strain evidence="2">Tcor2-1</strain>
        <tissue evidence="2">Whole body</tissue>
    </source>
</reference>
<protein>
    <submittedName>
        <fullName evidence="2">Uncharacterized protein</fullName>
    </submittedName>
</protein>
<organism evidence="2 3">
    <name type="scientific">Trachymyrmex cornetzi</name>
    <dbReference type="NCBI Taxonomy" id="471704"/>
    <lineage>
        <taxon>Eukaryota</taxon>
        <taxon>Metazoa</taxon>
        <taxon>Ecdysozoa</taxon>
        <taxon>Arthropoda</taxon>
        <taxon>Hexapoda</taxon>
        <taxon>Insecta</taxon>
        <taxon>Pterygota</taxon>
        <taxon>Neoptera</taxon>
        <taxon>Endopterygota</taxon>
        <taxon>Hymenoptera</taxon>
        <taxon>Apocrita</taxon>
        <taxon>Aculeata</taxon>
        <taxon>Formicoidea</taxon>
        <taxon>Formicidae</taxon>
        <taxon>Myrmicinae</taxon>
        <taxon>Trachymyrmex</taxon>
    </lineage>
</organism>
<gene>
    <name evidence="2" type="ORF">ALC57_00023</name>
</gene>
<dbReference type="EMBL" id="LKEY01013284">
    <property type="protein sequence ID" value="KYN50386.1"/>
    <property type="molecule type" value="Genomic_DNA"/>
</dbReference>
<feature type="transmembrane region" description="Helical" evidence="1">
    <location>
        <begin position="64"/>
        <end position="88"/>
    </location>
</feature>
<keyword evidence="1" id="KW-0472">Membrane</keyword>
<evidence type="ECO:0000313" key="2">
    <source>
        <dbReference type="EMBL" id="KYN50386.1"/>
    </source>
</evidence>
<evidence type="ECO:0000256" key="1">
    <source>
        <dbReference type="SAM" id="Phobius"/>
    </source>
</evidence>
<dbReference type="AlphaFoldDB" id="A0A151K2N8"/>
<keyword evidence="1" id="KW-1133">Transmembrane helix</keyword>
<dbReference type="Proteomes" id="UP000078492">
    <property type="component" value="Unassembled WGS sequence"/>
</dbReference>